<organism evidence="7 8">
    <name type="scientific">Pseudonocardia charpentierae</name>
    <dbReference type="NCBI Taxonomy" id="3075545"/>
    <lineage>
        <taxon>Bacteria</taxon>
        <taxon>Bacillati</taxon>
        <taxon>Actinomycetota</taxon>
        <taxon>Actinomycetes</taxon>
        <taxon>Pseudonocardiales</taxon>
        <taxon>Pseudonocardiaceae</taxon>
        <taxon>Pseudonocardia</taxon>
    </lineage>
</organism>
<dbReference type="InterPro" id="IPR001851">
    <property type="entry name" value="ABC_transp_permease"/>
</dbReference>
<keyword evidence="5 6" id="KW-0472">Membrane</keyword>
<name>A0ABU2NFH9_9PSEU</name>
<dbReference type="Pfam" id="PF02653">
    <property type="entry name" value="BPD_transp_2"/>
    <property type="match status" value="1"/>
</dbReference>
<dbReference type="RefSeq" id="WP_311559146.1">
    <property type="nucleotide sequence ID" value="NZ_JAVREJ010000020.1"/>
</dbReference>
<dbReference type="PANTHER" id="PTHR32196">
    <property type="entry name" value="ABC TRANSPORTER PERMEASE PROTEIN YPHD-RELATED-RELATED"/>
    <property type="match status" value="1"/>
</dbReference>
<dbReference type="EMBL" id="JAVREJ010000020">
    <property type="protein sequence ID" value="MDT0352639.1"/>
    <property type="molecule type" value="Genomic_DNA"/>
</dbReference>
<dbReference type="CDD" id="cd06579">
    <property type="entry name" value="TM_PBP1_transp_AraH_like"/>
    <property type="match status" value="1"/>
</dbReference>
<feature type="transmembrane region" description="Helical" evidence="6">
    <location>
        <begin position="257"/>
        <end position="274"/>
    </location>
</feature>
<protein>
    <submittedName>
        <fullName evidence="7">ABC transporter permease</fullName>
    </submittedName>
</protein>
<keyword evidence="3 6" id="KW-0812">Transmembrane</keyword>
<feature type="transmembrane region" description="Helical" evidence="6">
    <location>
        <begin position="133"/>
        <end position="154"/>
    </location>
</feature>
<dbReference type="Proteomes" id="UP001183202">
    <property type="component" value="Unassembled WGS sequence"/>
</dbReference>
<evidence type="ECO:0000256" key="5">
    <source>
        <dbReference type="ARBA" id="ARBA00023136"/>
    </source>
</evidence>
<gene>
    <name evidence="7" type="ORF">RM445_24250</name>
</gene>
<feature type="transmembrane region" description="Helical" evidence="6">
    <location>
        <begin position="226"/>
        <end position="245"/>
    </location>
</feature>
<evidence type="ECO:0000256" key="6">
    <source>
        <dbReference type="SAM" id="Phobius"/>
    </source>
</evidence>
<feature type="transmembrane region" description="Helical" evidence="6">
    <location>
        <begin position="106"/>
        <end position="127"/>
    </location>
</feature>
<feature type="transmembrane region" description="Helical" evidence="6">
    <location>
        <begin position="68"/>
        <end position="99"/>
    </location>
</feature>
<evidence type="ECO:0000256" key="2">
    <source>
        <dbReference type="ARBA" id="ARBA00022475"/>
    </source>
</evidence>
<feature type="transmembrane region" description="Helical" evidence="6">
    <location>
        <begin position="280"/>
        <end position="299"/>
    </location>
</feature>
<feature type="transmembrane region" description="Helical" evidence="6">
    <location>
        <begin position="174"/>
        <end position="195"/>
    </location>
</feature>
<evidence type="ECO:0000256" key="4">
    <source>
        <dbReference type="ARBA" id="ARBA00022989"/>
    </source>
</evidence>
<accession>A0ABU2NFH9</accession>
<evidence type="ECO:0000256" key="1">
    <source>
        <dbReference type="ARBA" id="ARBA00004651"/>
    </source>
</evidence>
<reference evidence="8" key="1">
    <citation type="submission" date="2023-07" db="EMBL/GenBank/DDBJ databases">
        <title>30 novel species of actinomycetes from the DSMZ collection.</title>
        <authorList>
            <person name="Nouioui I."/>
        </authorList>
    </citation>
    <scope>NUCLEOTIDE SEQUENCE [LARGE SCALE GENOMIC DNA]</scope>
    <source>
        <strain evidence="8">DSM 45834</strain>
    </source>
</reference>
<evidence type="ECO:0000313" key="8">
    <source>
        <dbReference type="Proteomes" id="UP001183202"/>
    </source>
</evidence>
<proteinExistence type="predicted"/>
<evidence type="ECO:0000313" key="7">
    <source>
        <dbReference type="EMBL" id="MDT0352639.1"/>
    </source>
</evidence>
<keyword evidence="4 6" id="KW-1133">Transmembrane helix</keyword>
<feature type="transmembrane region" description="Helical" evidence="6">
    <location>
        <begin position="311"/>
        <end position="331"/>
    </location>
</feature>
<keyword evidence="8" id="KW-1185">Reference proteome</keyword>
<dbReference type="PANTHER" id="PTHR32196:SF72">
    <property type="entry name" value="RIBOSE IMPORT PERMEASE PROTEIN RBSC"/>
    <property type="match status" value="1"/>
</dbReference>
<keyword evidence="2" id="KW-1003">Cell membrane</keyword>
<comment type="subcellular location">
    <subcellularLocation>
        <location evidence="1">Cell membrane</location>
        <topology evidence="1">Multi-pass membrane protein</topology>
    </subcellularLocation>
</comment>
<evidence type="ECO:0000256" key="3">
    <source>
        <dbReference type="ARBA" id="ARBA00022692"/>
    </source>
</evidence>
<feature type="transmembrane region" description="Helical" evidence="6">
    <location>
        <begin position="31"/>
        <end position="48"/>
    </location>
</feature>
<sequence>MSTSTGSTSTGSTTTAPARIGRIGRVLQKQGALIALIVLVVFGTLRYGESFATGFNVQSVLADDAKYALVALGMCFVIMTGGIDLSVGSVAALGGVVAVQLSGAGLVPAVLAAVAVGAVAGLVNGVLIARFRLAPFLVTLASLLVARGLALYLADARSAVAQPGGFTAFGAWKLLGIPVSFWIVALLFAVGALVLDRTDFGRNVLAVGGNEDAARLMGLPVDRTKVAVYTLSGALAGTAGAFLGAQTGSVDAAAGQGWELSAIAAVVVGGTLLTGGVGSVLGTLVGVLLLQLIFNVIVFENSRGGLQISSYWESVIRGAFLLVVVLLQVRLTRGRRAALA</sequence>
<comment type="caution">
    <text evidence="7">The sequence shown here is derived from an EMBL/GenBank/DDBJ whole genome shotgun (WGS) entry which is preliminary data.</text>
</comment>